<keyword evidence="3" id="KW-1185">Reference proteome</keyword>
<dbReference type="Proteomes" id="UP001174936">
    <property type="component" value="Unassembled WGS sequence"/>
</dbReference>
<evidence type="ECO:0000256" key="1">
    <source>
        <dbReference type="SAM" id="MobiDB-lite"/>
    </source>
</evidence>
<feature type="region of interest" description="Disordered" evidence="1">
    <location>
        <begin position="110"/>
        <end position="129"/>
    </location>
</feature>
<reference evidence="2" key="1">
    <citation type="submission" date="2023-06" db="EMBL/GenBank/DDBJ databases">
        <title>Genome-scale phylogeny and comparative genomics of the fungal order Sordariales.</title>
        <authorList>
            <consortium name="Lawrence Berkeley National Laboratory"/>
            <person name="Hensen N."/>
            <person name="Bonometti L."/>
            <person name="Westerberg I."/>
            <person name="Brannstrom I.O."/>
            <person name="Guillou S."/>
            <person name="Cros-Aarteil S."/>
            <person name="Calhoun S."/>
            <person name="Haridas S."/>
            <person name="Kuo A."/>
            <person name="Mondo S."/>
            <person name="Pangilinan J."/>
            <person name="Riley R."/>
            <person name="Labutti K."/>
            <person name="Andreopoulos B."/>
            <person name="Lipzen A."/>
            <person name="Chen C."/>
            <person name="Yanf M."/>
            <person name="Daum C."/>
            <person name="Ng V."/>
            <person name="Clum A."/>
            <person name="Steindorff A."/>
            <person name="Ohm R."/>
            <person name="Martin F."/>
            <person name="Silar P."/>
            <person name="Natvig D."/>
            <person name="Lalanne C."/>
            <person name="Gautier V."/>
            <person name="Ament-Velasquez S.L."/>
            <person name="Kruys A."/>
            <person name="Hutchinson M.I."/>
            <person name="Powell A.J."/>
            <person name="Barry K."/>
            <person name="Miller A.N."/>
            <person name="Grigoriev I.V."/>
            <person name="Debuchy R."/>
            <person name="Gladieux P."/>
            <person name="Thoren M.H."/>
            <person name="Johannesson H."/>
        </authorList>
    </citation>
    <scope>NUCLEOTIDE SEQUENCE</scope>
    <source>
        <strain evidence="2">SMH2532-1</strain>
    </source>
</reference>
<name>A0AA39YA29_9PEZI</name>
<feature type="compositionally biased region" description="Polar residues" evidence="1">
    <location>
        <begin position="1"/>
        <end position="19"/>
    </location>
</feature>
<proteinExistence type="predicted"/>
<evidence type="ECO:0000313" key="3">
    <source>
        <dbReference type="Proteomes" id="UP001174936"/>
    </source>
</evidence>
<comment type="caution">
    <text evidence="2">The sequence shown here is derived from an EMBL/GenBank/DDBJ whole genome shotgun (WGS) entry which is preliminary data.</text>
</comment>
<accession>A0AA39YA29</accession>
<protein>
    <submittedName>
        <fullName evidence="2">Uncharacterized protein</fullName>
    </submittedName>
</protein>
<feature type="compositionally biased region" description="Polar residues" evidence="1">
    <location>
        <begin position="114"/>
        <end position="129"/>
    </location>
</feature>
<dbReference type="AlphaFoldDB" id="A0AA39YA29"/>
<dbReference type="EMBL" id="JAULSV010000003">
    <property type="protein sequence ID" value="KAK0648738.1"/>
    <property type="molecule type" value="Genomic_DNA"/>
</dbReference>
<gene>
    <name evidence="2" type="ORF">B0T16DRAFT_456198</name>
</gene>
<organism evidence="2 3">
    <name type="scientific">Cercophora newfieldiana</name>
    <dbReference type="NCBI Taxonomy" id="92897"/>
    <lineage>
        <taxon>Eukaryota</taxon>
        <taxon>Fungi</taxon>
        <taxon>Dikarya</taxon>
        <taxon>Ascomycota</taxon>
        <taxon>Pezizomycotina</taxon>
        <taxon>Sordariomycetes</taxon>
        <taxon>Sordariomycetidae</taxon>
        <taxon>Sordariales</taxon>
        <taxon>Lasiosphaeriaceae</taxon>
        <taxon>Cercophora</taxon>
    </lineage>
</organism>
<feature type="region of interest" description="Disordered" evidence="1">
    <location>
        <begin position="1"/>
        <end position="23"/>
    </location>
</feature>
<evidence type="ECO:0000313" key="2">
    <source>
        <dbReference type="EMBL" id="KAK0648738.1"/>
    </source>
</evidence>
<sequence length="129" mass="14266">MFYSTPGSHVDASSVQSGTELRHTPDIPKGFIRTLSARAIMSNEISTLNSSAEFLYCMGDPDVTSEETHREFGRCCPWIRYHMGRACAVAGYATLYKELSLLPDISTAEKARDNTQNPGSRETSNRIVS</sequence>